<reference evidence="2" key="1">
    <citation type="submission" date="2020-10" db="EMBL/GenBank/DDBJ databases">
        <title>Sequencing the genomes of 1000 actinobacteria strains.</title>
        <authorList>
            <person name="Klenk H.-P."/>
        </authorList>
    </citation>
    <scope>NUCLEOTIDE SEQUENCE</scope>
    <source>
        <strain evidence="2">DSM 45354</strain>
    </source>
</reference>
<protein>
    <submittedName>
        <fullName evidence="2">Uncharacterized protein</fullName>
    </submittedName>
</protein>
<evidence type="ECO:0000256" key="1">
    <source>
        <dbReference type="SAM" id="MobiDB-lite"/>
    </source>
</evidence>
<dbReference type="EMBL" id="JADBEM010000001">
    <property type="protein sequence ID" value="MBE1604880.1"/>
    <property type="molecule type" value="Genomic_DNA"/>
</dbReference>
<dbReference type="AlphaFoldDB" id="A0A927MQ78"/>
<sequence>MVRNCRPGTRRWPSSPRASEATTSPRSSVRRRR</sequence>
<comment type="caution">
    <text evidence="2">The sequence shown here is derived from an EMBL/GenBank/DDBJ whole genome shotgun (WGS) entry which is preliminary data.</text>
</comment>
<feature type="region of interest" description="Disordered" evidence="1">
    <location>
        <begin position="1"/>
        <end position="33"/>
    </location>
</feature>
<gene>
    <name evidence="2" type="ORF">HEB94_001728</name>
</gene>
<evidence type="ECO:0000313" key="3">
    <source>
        <dbReference type="Proteomes" id="UP000638648"/>
    </source>
</evidence>
<dbReference type="Proteomes" id="UP000638648">
    <property type="component" value="Unassembled WGS sequence"/>
</dbReference>
<keyword evidence="3" id="KW-1185">Reference proteome</keyword>
<proteinExistence type="predicted"/>
<name>A0A927MQ78_9ACTN</name>
<accession>A0A927MQ78</accession>
<organism evidence="2 3">
    <name type="scientific">Actinopolymorpha pittospori</name>
    <dbReference type="NCBI Taxonomy" id="648752"/>
    <lineage>
        <taxon>Bacteria</taxon>
        <taxon>Bacillati</taxon>
        <taxon>Actinomycetota</taxon>
        <taxon>Actinomycetes</taxon>
        <taxon>Propionibacteriales</taxon>
        <taxon>Actinopolymorphaceae</taxon>
        <taxon>Actinopolymorpha</taxon>
    </lineage>
</organism>
<evidence type="ECO:0000313" key="2">
    <source>
        <dbReference type="EMBL" id="MBE1604880.1"/>
    </source>
</evidence>